<dbReference type="Proteomes" id="UP001231518">
    <property type="component" value="Chromosome 14"/>
</dbReference>
<comment type="similarity">
    <text evidence="1">Belongs to the type-B carboxylesterase/lipase family.</text>
</comment>
<keyword evidence="8" id="KW-1185">Reference proteome</keyword>
<reference evidence="7" key="1">
    <citation type="submission" date="2023-03" db="EMBL/GenBank/DDBJ databases">
        <title>Chromosome-level genomes of two armyworms, Mythimna separata and Mythimna loreyi, provide insights into the biosynthesis and reception of sex pheromones.</title>
        <authorList>
            <person name="Zhao H."/>
        </authorList>
    </citation>
    <scope>NUCLEOTIDE SEQUENCE</scope>
    <source>
        <strain evidence="7">BeijingLab</strain>
        <tissue evidence="7">Pupa</tissue>
    </source>
</reference>
<dbReference type="GO" id="GO:0052689">
    <property type="term" value="F:carboxylic ester hydrolase activity"/>
    <property type="evidence" value="ECO:0007669"/>
    <property type="project" value="UniProtKB-KW"/>
</dbReference>
<dbReference type="PANTHER" id="PTHR43142">
    <property type="entry name" value="CARBOXYLIC ESTER HYDROLASE"/>
    <property type="match status" value="1"/>
</dbReference>
<protein>
    <recommendedName>
        <fullName evidence="6">Carboxylesterase type B domain-containing protein</fullName>
    </recommendedName>
</protein>
<dbReference type="EMBL" id="JARGEI010000017">
    <property type="protein sequence ID" value="KAJ8716844.1"/>
    <property type="molecule type" value="Genomic_DNA"/>
</dbReference>
<evidence type="ECO:0000313" key="7">
    <source>
        <dbReference type="EMBL" id="KAJ8716844.1"/>
    </source>
</evidence>
<keyword evidence="3" id="KW-0378">Hydrolase</keyword>
<evidence type="ECO:0000259" key="6">
    <source>
        <dbReference type="Pfam" id="PF00135"/>
    </source>
</evidence>
<feature type="domain" description="Carboxylesterase type B" evidence="6">
    <location>
        <begin position="23"/>
        <end position="538"/>
    </location>
</feature>
<evidence type="ECO:0000256" key="5">
    <source>
        <dbReference type="SAM" id="SignalP"/>
    </source>
</evidence>
<evidence type="ECO:0000256" key="3">
    <source>
        <dbReference type="ARBA" id="ARBA00022801"/>
    </source>
</evidence>
<dbReference type="SUPFAM" id="SSF53474">
    <property type="entry name" value="alpha/beta-Hydrolases"/>
    <property type="match status" value="1"/>
</dbReference>
<evidence type="ECO:0000256" key="2">
    <source>
        <dbReference type="ARBA" id="ARBA00022487"/>
    </source>
</evidence>
<evidence type="ECO:0000313" key="8">
    <source>
        <dbReference type="Proteomes" id="UP001231518"/>
    </source>
</evidence>
<dbReference type="Gene3D" id="3.40.50.1820">
    <property type="entry name" value="alpha/beta hydrolase"/>
    <property type="match status" value="1"/>
</dbReference>
<dbReference type="InterPro" id="IPR002018">
    <property type="entry name" value="CarbesteraseB"/>
</dbReference>
<sequence>MNTILILSVVAVCTIQTISCDEIVIEVEQGLLKGRKQETITKDSTYYSFENVPFAKPPIGSLRFKAPEKPEKWEGTRDATAQGPMCPQYNPISDALNLGSEDCLTCNIYTPDTSKELPVLFFLSGFAYFFDADVLGLYGPDFLVKDMVVVKCQYRNDVFGFLNLGIKDAPGNAAMKDQVEALKWVNKNIHAFGGDPKRVTISGVCTGSASVYHHMMSPMSSGLFHRAIMMSGVPSCDAIYLENNVMDKSLELAERFDCKTEDGAEMLNCLQAIPYEKLINSSYSMAREEFTNQLFKKMSTFVPVVEDDFGQERFITEDPYTSLNQAPLNKVKVLMGHSEKETLLIVNHYDEYLVDLYNTSRELLVPYKILRTNPTPTEINKIADTIKDYYFNDKEISVENMKEFVDMTSDSSMTYDQITFAKKISQFVDTYLFVFNSISSRNLYGQEGLKFGVEGVGHSDMVAYMFPYAPLNMTLDENTKALITQFSNRMIDFVVRGHPSCSADFSWPKFTPENRDYVEFTDQVTLKKDPKGEIMEFWDDVYEGYLP</sequence>
<dbReference type="PANTHER" id="PTHR43142:SF1">
    <property type="entry name" value="CARBOXYLIC ESTER HYDROLASE"/>
    <property type="match status" value="1"/>
</dbReference>
<comment type="caution">
    <text evidence="7">The sequence shown here is derived from an EMBL/GenBank/DDBJ whole genome shotgun (WGS) entry which is preliminary data.</text>
</comment>
<gene>
    <name evidence="7" type="ORF">PYW07_003471</name>
</gene>
<name>A0AAD8DQX1_MYTSE</name>
<keyword evidence="2" id="KW-0719">Serine esterase</keyword>
<dbReference type="AlphaFoldDB" id="A0AAD8DQX1"/>
<evidence type="ECO:0000256" key="4">
    <source>
        <dbReference type="ARBA" id="ARBA00023180"/>
    </source>
</evidence>
<evidence type="ECO:0000256" key="1">
    <source>
        <dbReference type="ARBA" id="ARBA00005964"/>
    </source>
</evidence>
<proteinExistence type="inferred from homology"/>
<dbReference type="InterPro" id="IPR029058">
    <property type="entry name" value="AB_hydrolase_fold"/>
</dbReference>
<feature type="chain" id="PRO_5042272638" description="Carboxylesterase type B domain-containing protein" evidence="5">
    <location>
        <begin position="21"/>
        <end position="547"/>
    </location>
</feature>
<keyword evidence="4" id="KW-0325">Glycoprotein</keyword>
<feature type="signal peptide" evidence="5">
    <location>
        <begin position="1"/>
        <end position="20"/>
    </location>
</feature>
<accession>A0AAD8DQX1</accession>
<keyword evidence="5" id="KW-0732">Signal</keyword>
<dbReference type="Pfam" id="PF00135">
    <property type="entry name" value="COesterase"/>
    <property type="match status" value="1"/>
</dbReference>
<organism evidence="7 8">
    <name type="scientific">Mythimna separata</name>
    <name type="common">Oriental armyworm</name>
    <name type="synonym">Pseudaletia separata</name>
    <dbReference type="NCBI Taxonomy" id="271217"/>
    <lineage>
        <taxon>Eukaryota</taxon>
        <taxon>Metazoa</taxon>
        <taxon>Ecdysozoa</taxon>
        <taxon>Arthropoda</taxon>
        <taxon>Hexapoda</taxon>
        <taxon>Insecta</taxon>
        <taxon>Pterygota</taxon>
        <taxon>Neoptera</taxon>
        <taxon>Endopterygota</taxon>
        <taxon>Lepidoptera</taxon>
        <taxon>Glossata</taxon>
        <taxon>Ditrysia</taxon>
        <taxon>Noctuoidea</taxon>
        <taxon>Noctuidae</taxon>
        <taxon>Noctuinae</taxon>
        <taxon>Hadenini</taxon>
        <taxon>Mythimna</taxon>
    </lineage>
</organism>